<dbReference type="PANTHER" id="PTHR14566">
    <property type="entry name" value="CELL CYCLE REGULATOR OF NON-HOMOLOGOUS END JOINING"/>
    <property type="match status" value="1"/>
</dbReference>
<feature type="compositionally biased region" description="Acidic residues" evidence="1">
    <location>
        <begin position="100"/>
        <end position="109"/>
    </location>
</feature>
<feature type="region of interest" description="Disordered" evidence="1">
    <location>
        <begin position="1"/>
        <end position="32"/>
    </location>
</feature>
<dbReference type="PANTHER" id="PTHR14566:SF0">
    <property type="entry name" value="CELL CYCLE REGULATOR OF NON-HOMOLOGOUS END JOINING"/>
    <property type="match status" value="1"/>
</dbReference>
<dbReference type="InterPro" id="IPR028278">
    <property type="entry name" value="MRI"/>
</dbReference>
<dbReference type="Proteomes" id="UP001046870">
    <property type="component" value="Chromosome 23"/>
</dbReference>
<feature type="region of interest" description="Disordered" evidence="1">
    <location>
        <begin position="138"/>
        <end position="188"/>
    </location>
</feature>
<reference evidence="2" key="1">
    <citation type="submission" date="2021-01" db="EMBL/GenBank/DDBJ databases">
        <authorList>
            <person name="Zahm M."/>
            <person name="Roques C."/>
            <person name="Cabau C."/>
            <person name="Klopp C."/>
            <person name="Donnadieu C."/>
            <person name="Jouanno E."/>
            <person name="Lampietro C."/>
            <person name="Louis A."/>
            <person name="Herpin A."/>
            <person name="Echchiki A."/>
            <person name="Berthelot C."/>
            <person name="Parey E."/>
            <person name="Roest-Crollius H."/>
            <person name="Braasch I."/>
            <person name="Postlethwait J."/>
            <person name="Bobe J."/>
            <person name="Montfort J."/>
            <person name="Bouchez O."/>
            <person name="Begum T."/>
            <person name="Mejri S."/>
            <person name="Adams A."/>
            <person name="Chen W.-J."/>
            <person name="Guiguen Y."/>
        </authorList>
    </citation>
    <scope>NUCLEOTIDE SEQUENCE</scope>
    <source>
        <strain evidence="2">YG-15Mar2019-1</strain>
        <tissue evidence="2">Brain</tissue>
    </source>
</reference>
<dbReference type="GO" id="GO:2001033">
    <property type="term" value="P:negative regulation of double-strand break repair via nonhomologous end joining"/>
    <property type="evidence" value="ECO:0007669"/>
    <property type="project" value="InterPro"/>
</dbReference>
<proteinExistence type="predicted"/>
<sequence length="199" mass="21918">MGDKTRDLPSWMLKKDVKQSEQETSFKPHRKMKKTRLERVPLYCMNEAELVETALSLLREAGSETETHENNTESKRAGGSSVKAVGAVLKEKRKRVTVSDVEEESSDCEAQDRTYVSETDLEELAEAATVPYCVTEARERGDHAERPLPVTVGTGATGAAHASGQRNNRGGAPDPGHRDASQGSSDEDALRLVREIFFT</sequence>
<dbReference type="AlphaFoldDB" id="A0A9D3PC70"/>
<keyword evidence="3" id="KW-1185">Reference proteome</keyword>
<evidence type="ECO:0000256" key="1">
    <source>
        <dbReference type="SAM" id="MobiDB-lite"/>
    </source>
</evidence>
<dbReference type="GO" id="GO:0005737">
    <property type="term" value="C:cytoplasm"/>
    <property type="evidence" value="ECO:0007669"/>
    <property type="project" value="TreeGrafter"/>
</dbReference>
<evidence type="ECO:0008006" key="4">
    <source>
        <dbReference type="Google" id="ProtNLM"/>
    </source>
</evidence>
<feature type="compositionally biased region" description="Basic and acidic residues" evidence="1">
    <location>
        <begin position="1"/>
        <end position="26"/>
    </location>
</feature>
<organism evidence="2 3">
    <name type="scientific">Megalops atlanticus</name>
    <name type="common">Tarpon</name>
    <name type="synonym">Clupea gigantea</name>
    <dbReference type="NCBI Taxonomy" id="7932"/>
    <lineage>
        <taxon>Eukaryota</taxon>
        <taxon>Metazoa</taxon>
        <taxon>Chordata</taxon>
        <taxon>Craniata</taxon>
        <taxon>Vertebrata</taxon>
        <taxon>Euteleostomi</taxon>
        <taxon>Actinopterygii</taxon>
        <taxon>Neopterygii</taxon>
        <taxon>Teleostei</taxon>
        <taxon>Elopiformes</taxon>
        <taxon>Megalopidae</taxon>
        <taxon>Megalops</taxon>
    </lineage>
</organism>
<dbReference type="GO" id="GO:0005634">
    <property type="term" value="C:nucleus"/>
    <property type="evidence" value="ECO:0007669"/>
    <property type="project" value="TreeGrafter"/>
</dbReference>
<accession>A0A9D3PC70</accession>
<evidence type="ECO:0000313" key="3">
    <source>
        <dbReference type="Proteomes" id="UP001046870"/>
    </source>
</evidence>
<feature type="compositionally biased region" description="Basic and acidic residues" evidence="1">
    <location>
        <begin position="62"/>
        <end position="76"/>
    </location>
</feature>
<comment type="caution">
    <text evidence="2">The sequence shown here is derived from an EMBL/GenBank/DDBJ whole genome shotgun (WGS) entry which is preliminary data.</text>
</comment>
<feature type="compositionally biased region" description="Low complexity" evidence="1">
    <location>
        <begin position="150"/>
        <end position="160"/>
    </location>
</feature>
<protein>
    <recommendedName>
        <fullName evidence="4">Modulator of retrovirus infection</fullName>
    </recommendedName>
</protein>
<dbReference type="OrthoDB" id="8936475at2759"/>
<dbReference type="GO" id="GO:0006303">
    <property type="term" value="P:double-strand break repair via nonhomologous end joining"/>
    <property type="evidence" value="ECO:0007669"/>
    <property type="project" value="TreeGrafter"/>
</dbReference>
<dbReference type="EMBL" id="JAFDVH010000023">
    <property type="protein sequence ID" value="KAG7455888.1"/>
    <property type="molecule type" value="Genomic_DNA"/>
</dbReference>
<evidence type="ECO:0000313" key="2">
    <source>
        <dbReference type="EMBL" id="KAG7455888.1"/>
    </source>
</evidence>
<name>A0A9D3PC70_MEGAT</name>
<feature type="region of interest" description="Disordered" evidence="1">
    <location>
        <begin position="62"/>
        <end position="113"/>
    </location>
</feature>
<gene>
    <name evidence="2" type="ORF">MATL_G00245870</name>
</gene>